<feature type="domain" description="Fibronectin type-III" evidence="4">
    <location>
        <begin position="468"/>
        <end position="561"/>
    </location>
</feature>
<dbReference type="PANTHER" id="PTHR14619">
    <property type="entry name" value="NEURON-DERIVED NEUROTROPHIC FACTOR"/>
    <property type="match status" value="1"/>
</dbReference>
<sequence length="578" mass="64179">MRPYQGYDDCNSKSSTNLSIFTMRIASLLVLHAAGAGLASPTVLVSRPVSKVPVEWLPIDNQTVYRLGEGESRSLELNTTSISQSIVFITISPCSRDFHWALYYGKNGNNNGQLILQKESGSGEMSTFSLNISQQDKYIMVLSSTRGGAAVVSVRGEATRQVRMRLRVRSRRRLAANWEPSPIDPQATTYCVVASHKKNYTSLCAAQHDIKTKRLENKSYRLNQDTDRSKSNERLNETRLEILTEVDNKINIEDTLNIYEGNFNNIFRRKKFGRSTKVTDEDPVIACVGGRTHHLIENLDPSTTYFVSVFGVAKDRRSGSLLATGSVRPRSSTAKRLKENVPIKADIRGRNVFYFKATVGAGGGLWLTLSTCGGAVDVEVLVRGKRLHMARNIDPHSKFFVPAPISMSSIQETSDEGSVQFDSSSEEARMRFVIKVIPSKWDRDRAVGLELIASTSRWGVSTPELTEDGAVREIRPNRSCTSVDVAFLPATHNATDVIRYCIMARETVSGEVYSCWFGRRAGKGQCVVHTEKSPVIVQKIGGLKAGRKYAIQVMASNKGHSVPYNILYVDTKISCKED</sequence>
<dbReference type="SMART" id="SM00060">
    <property type="entry name" value="FN3"/>
    <property type="match status" value="2"/>
</dbReference>
<evidence type="ECO:0000256" key="2">
    <source>
        <dbReference type="ARBA" id="ARBA00022525"/>
    </source>
</evidence>
<organism evidence="5 6">
    <name type="scientific">Helicoverpa armigera</name>
    <name type="common">Cotton bollworm</name>
    <name type="synonym">Heliothis armigera</name>
    <dbReference type="NCBI Taxonomy" id="29058"/>
    <lineage>
        <taxon>Eukaryota</taxon>
        <taxon>Metazoa</taxon>
        <taxon>Ecdysozoa</taxon>
        <taxon>Arthropoda</taxon>
        <taxon>Hexapoda</taxon>
        <taxon>Insecta</taxon>
        <taxon>Pterygota</taxon>
        <taxon>Neoptera</taxon>
        <taxon>Endopterygota</taxon>
        <taxon>Lepidoptera</taxon>
        <taxon>Glossata</taxon>
        <taxon>Ditrysia</taxon>
        <taxon>Noctuoidea</taxon>
        <taxon>Noctuidae</taxon>
        <taxon>Heliothinae</taxon>
        <taxon>Helicoverpa</taxon>
    </lineage>
</organism>
<evidence type="ECO:0000256" key="1">
    <source>
        <dbReference type="ARBA" id="ARBA00004613"/>
    </source>
</evidence>
<accession>A0A2W1BVX9</accession>
<proteinExistence type="predicted"/>
<dbReference type="OrthoDB" id="9872501at2759"/>
<dbReference type="GO" id="GO:0005576">
    <property type="term" value="C:extracellular region"/>
    <property type="evidence" value="ECO:0007669"/>
    <property type="project" value="UniProtKB-SubCell"/>
</dbReference>
<name>A0A2W1BVX9_HELAM</name>
<reference evidence="5 6" key="1">
    <citation type="journal article" date="2017" name="BMC Biol.">
        <title>Genomic innovations, transcriptional plasticity and gene loss underlying the evolution and divergence of two highly polyphagous and invasive Helicoverpa pest species.</title>
        <authorList>
            <person name="Pearce S.L."/>
            <person name="Clarke D.F."/>
            <person name="East P.D."/>
            <person name="Elfekih S."/>
            <person name="Gordon K.H."/>
            <person name="Jermiin L.S."/>
            <person name="McGaughran A."/>
            <person name="Oakeshott J.G."/>
            <person name="Papanikolaou A."/>
            <person name="Perera O.P."/>
            <person name="Rane R.V."/>
            <person name="Richards S."/>
            <person name="Tay W.T."/>
            <person name="Walsh T.K."/>
            <person name="Anderson A."/>
            <person name="Anderson C.J."/>
            <person name="Asgari S."/>
            <person name="Board P.G."/>
            <person name="Bretschneider A."/>
            <person name="Campbell P.M."/>
            <person name="Chertemps T."/>
            <person name="Christeller J.T."/>
            <person name="Coppin C.W."/>
            <person name="Downes S.J."/>
            <person name="Duan G."/>
            <person name="Farnsworth C.A."/>
            <person name="Good R.T."/>
            <person name="Han L.B."/>
            <person name="Han Y.C."/>
            <person name="Hatje K."/>
            <person name="Horne I."/>
            <person name="Huang Y.P."/>
            <person name="Hughes D.S."/>
            <person name="Jacquin-Joly E."/>
            <person name="James W."/>
            <person name="Jhangiani S."/>
            <person name="Kollmar M."/>
            <person name="Kuwar S.S."/>
            <person name="Li S."/>
            <person name="Liu N.Y."/>
            <person name="Maibeche M.T."/>
            <person name="Miller J.R."/>
            <person name="Montagne N."/>
            <person name="Perry T."/>
            <person name="Qu J."/>
            <person name="Song S.V."/>
            <person name="Sutton G.G."/>
            <person name="Vogel H."/>
            <person name="Walenz B.P."/>
            <person name="Xu W."/>
            <person name="Zhang H.J."/>
            <person name="Zou Z."/>
            <person name="Batterham P."/>
            <person name="Edwards O.R."/>
            <person name="Feyereisen R."/>
            <person name="Gibbs R.A."/>
            <person name="Heckel D.G."/>
            <person name="McGrath A."/>
            <person name="Robin C."/>
            <person name="Scherer S.E."/>
            <person name="Worley K.C."/>
            <person name="Wu Y.D."/>
        </authorList>
    </citation>
    <scope>NUCLEOTIDE SEQUENCE [LARGE SCALE GENOMIC DNA]</scope>
    <source>
        <strain evidence="5">Harm_GR_Male_#8</strain>
        <tissue evidence="5">Whole organism</tissue>
    </source>
</reference>
<dbReference type="Proteomes" id="UP000249218">
    <property type="component" value="Unassembled WGS sequence"/>
</dbReference>
<gene>
    <name evidence="5" type="primary">HaOG202156</name>
    <name evidence="5" type="ORF">B5X24_HaOG202156</name>
</gene>
<dbReference type="Pfam" id="PF10179">
    <property type="entry name" value="NDNF"/>
    <property type="match status" value="1"/>
</dbReference>
<keyword evidence="6" id="KW-1185">Reference proteome</keyword>
<evidence type="ECO:0000313" key="6">
    <source>
        <dbReference type="Proteomes" id="UP000249218"/>
    </source>
</evidence>
<dbReference type="InterPro" id="IPR036116">
    <property type="entry name" value="FN3_sf"/>
</dbReference>
<protein>
    <recommendedName>
        <fullName evidence="4">Fibronectin type-III domain-containing protein</fullName>
    </recommendedName>
</protein>
<dbReference type="EMBL" id="KZ149902">
    <property type="protein sequence ID" value="PZC78491.1"/>
    <property type="molecule type" value="Genomic_DNA"/>
</dbReference>
<dbReference type="SUPFAM" id="SSF49265">
    <property type="entry name" value="Fibronectin type III"/>
    <property type="match status" value="1"/>
</dbReference>
<comment type="subcellular location">
    <subcellularLocation>
        <location evidence="1">Secreted</location>
    </subcellularLocation>
</comment>
<dbReference type="InterPro" id="IPR003961">
    <property type="entry name" value="FN3_dom"/>
</dbReference>
<keyword evidence="2" id="KW-0964">Secreted</keyword>
<evidence type="ECO:0000259" key="4">
    <source>
        <dbReference type="SMART" id="SM00060"/>
    </source>
</evidence>
<evidence type="ECO:0000256" key="3">
    <source>
        <dbReference type="ARBA" id="ARBA00022737"/>
    </source>
</evidence>
<dbReference type="InterPro" id="IPR055271">
    <property type="entry name" value="NDNF_Fn(III)_1"/>
</dbReference>
<dbReference type="PANTHER" id="PTHR14619:SF3">
    <property type="entry name" value="PROTEIN NDNF"/>
    <property type="match status" value="1"/>
</dbReference>
<feature type="domain" description="Fibronectin type-III" evidence="4">
    <location>
        <begin position="156"/>
        <end position="319"/>
    </location>
</feature>
<dbReference type="InterPro" id="IPR019326">
    <property type="entry name" value="NDNF"/>
</dbReference>
<evidence type="ECO:0000313" key="5">
    <source>
        <dbReference type="EMBL" id="PZC78491.1"/>
    </source>
</evidence>
<keyword evidence="3" id="KW-0677">Repeat</keyword>
<dbReference type="AlphaFoldDB" id="A0A2W1BVX9"/>